<protein>
    <submittedName>
        <fullName evidence="3">Uncharacterized protein</fullName>
    </submittedName>
</protein>
<dbReference type="EMBL" id="KK718920">
    <property type="protein sequence ID" value="KFO60132.1"/>
    <property type="molecule type" value="Genomic_DNA"/>
</dbReference>
<keyword evidence="4" id="KW-1185">Reference proteome</keyword>
<reference evidence="3 4" key="1">
    <citation type="submission" date="2014-04" db="EMBL/GenBank/DDBJ databases">
        <title>Genome evolution of avian class.</title>
        <authorList>
            <person name="Zhang G."/>
            <person name="Li C."/>
        </authorList>
    </citation>
    <scope>NUCLEOTIDE SEQUENCE [LARGE SCALE GENOMIC DNA]</scope>
    <source>
        <strain evidence="3">BGI_N302</strain>
    </source>
</reference>
<gene>
    <name evidence="3" type="ORF">N302_13877</name>
</gene>
<name>A0A091EUA0_CORBR</name>
<evidence type="ECO:0000256" key="2">
    <source>
        <dbReference type="SAM" id="Phobius"/>
    </source>
</evidence>
<dbReference type="AlphaFoldDB" id="A0A091EUA0"/>
<organism evidence="3 4">
    <name type="scientific">Corvus brachyrhynchos</name>
    <name type="common">American crow</name>
    <dbReference type="NCBI Taxonomy" id="85066"/>
    <lineage>
        <taxon>Eukaryota</taxon>
        <taxon>Metazoa</taxon>
        <taxon>Chordata</taxon>
        <taxon>Craniata</taxon>
        <taxon>Vertebrata</taxon>
        <taxon>Euteleostomi</taxon>
        <taxon>Archelosauria</taxon>
        <taxon>Archosauria</taxon>
        <taxon>Dinosauria</taxon>
        <taxon>Saurischia</taxon>
        <taxon>Theropoda</taxon>
        <taxon>Coelurosauria</taxon>
        <taxon>Aves</taxon>
        <taxon>Neognathae</taxon>
        <taxon>Neoaves</taxon>
        <taxon>Telluraves</taxon>
        <taxon>Australaves</taxon>
        <taxon>Passeriformes</taxon>
        <taxon>Corvoidea</taxon>
        <taxon>Corvidae</taxon>
        <taxon>Corvus</taxon>
    </lineage>
</organism>
<keyword evidence="2" id="KW-0472">Membrane</keyword>
<feature type="non-terminal residue" evidence="3">
    <location>
        <position position="111"/>
    </location>
</feature>
<dbReference type="Proteomes" id="UP000052976">
    <property type="component" value="Unassembled WGS sequence"/>
</dbReference>
<sequence length="111" mass="11888">MGPLLSKGAQRPPALGKPSMDGGGGDLRGREQTCSLHWWAEVSVPAPAPTALLSFLWTLPIPWVFFFLLCKEFGMGELYSVSPTLCQVVMKRPPHPGGSHGPPASFCTPTV</sequence>
<keyword evidence="2" id="KW-0812">Transmembrane</keyword>
<evidence type="ECO:0000256" key="1">
    <source>
        <dbReference type="SAM" id="MobiDB-lite"/>
    </source>
</evidence>
<feature type="region of interest" description="Disordered" evidence="1">
    <location>
        <begin position="1"/>
        <end position="29"/>
    </location>
</feature>
<evidence type="ECO:0000313" key="3">
    <source>
        <dbReference type="EMBL" id="KFO60132.1"/>
    </source>
</evidence>
<feature type="transmembrane region" description="Helical" evidence="2">
    <location>
        <begin position="51"/>
        <end position="70"/>
    </location>
</feature>
<evidence type="ECO:0000313" key="4">
    <source>
        <dbReference type="Proteomes" id="UP000052976"/>
    </source>
</evidence>
<proteinExistence type="predicted"/>
<keyword evidence="2" id="KW-1133">Transmembrane helix</keyword>
<accession>A0A091EUA0</accession>